<evidence type="ECO:0000313" key="1">
    <source>
        <dbReference type="EMBL" id="VEL43387.1"/>
    </source>
</evidence>
<dbReference type="Gene3D" id="2.60.40.10">
    <property type="entry name" value="Immunoglobulins"/>
    <property type="match status" value="1"/>
</dbReference>
<sequence>MPPNQGTGYIISTIPTVADVTVDGLEQVSGTVSGLKACDRYTFTVKTKSAEGNSKGISVTGFPRT</sequence>
<dbReference type="AlphaFoldDB" id="A0A448XRY7"/>
<dbReference type="Proteomes" id="UP000784294">
    <property type="component" value="Unassembled WGS sequence"/>
</dbReference>
<organism evidence="1 2">
    <name type="scientific">Protopolystoma xenopodis</name>
    <dbReference type="NCBI Taxonomy" id="117903"/>
    <lineage>
        <taxon>Eukaryota</taxon>
        <taxon>Metazoa</taxon>
        <taxon>Spiralia</taxon>
        <taxon>Lophotrochozoa</taxon>
        <taxon>Platyhelminthes</taxon>
        <taxon>Monogenea</taxon>
        <taxon>Polyopisthocotylea</taxon>
        <taxon>Polystomatidea</taxon>
        <taxon>Polystomatidae</taxon>
        <taxon>Protopolystoma</taxon>
    </lineage>
</organism>
<proteinExistence type="predicted"/>
<gene>
    <name evidence="1" type="ORF">PXEA_LOCUS36827</name>
</gene>
<keyword evidence="2" id="KW-1185">Reference proteome</keyword>
<reference evidence="1" key="1">
    <citation type="submission" date="2018-11" db="EMBL/GenBank/DDBJ databases">
        <authorList>
            <consortium name="Pathogen Informatics"/>
        </authorList>
    </citation>
    <scope>NUCLEOTIDE SEQUENCE</scope>
</reference>
<comment type="caution">
    <text evidence="1">The sequence shown here is derived from an EMBL/GenBank/DDBJ whole genome shotgun (WGS) entry which is preliminary data.</text>
</comment>
<accession>A0A448XRY7</accession>
<evidence type="ECO:0000313" key="2">
    <source>
        <dbReference type="Proteomes" id="UP000784294"/>
    </source>
</evidence>
<dbReference type="EMBL" id="CAAALY010280971">
    <property type="protein sequence ID" value="VEL43387.1"/>
    <property type="molecule type" value="Genomic_DNA"/>
</dbReference>
<name>A0A448XRY7_9PLAT</name>
<evidence type="ECO:0008006" key="3">
    <source>
        <dbReference type="Google" id="ProtNLM"/>
    </source>
</evidence>
<dbReference type="InterPro" id="IPR013783">
    <property type="entry name" value="Ig-like_fold"/>
</dbReference>
<protein>
    <recommendedName>
        <fullName evidence="3">Fibronectin type-III domain-containing protein</fullName>
    </recommendedName>
</protein>